<evidence type="ECO:0000313" key="2">
    <source>
        <dbReference type="Proteomes" id="UP001279734"/>
    </source>
</evidence>
<proteinExistence type="predicted"/>
<gene>
    <name evidence="1" type="ORF">Nepgr_030092</name>
</gene>
<sequence length="106" mass="12278">MLATGQDAGYRCCRLARGCNWHVLLLAELRAKVGMAFCCPTSRRQWYNTRIAATEEWFWNVVLYGNPCGAYTPEDTYQKKKNARRRWLPLLLVLPASESSLRAFYL</sequence>
<accession>A0AAD3TFL1</accession>
<dbReference type="Proteomes" id="UP001279734">
    <property type="component" value="Unassembled WGS sequence"/>
</dbReference>
<name>A0AAD3TFL1_NEPGR</name>
<evidence type="ECO:0000313" key="1">
    <source>
        <dbReference type="EMBL" id="GMH28249.1"/>
    </source>
</evidence>
<comment type="caution">
    <text evidence="1">The sequence shown here is derived from an EMBL/GenBank/DDBJ whole genome shotgun (WGS) entry which is preliminary data.</text>
</comment>
<dbReference type="EMBL" id="BSYO01000034">
    <property type="protein sequence ID" value="GMH28249.1"/>
    <property type="molecule type" value="Genomic_DNA"/>
</dbReference>
<protein>
    <submittedName>
        <fullName evidence="1">Uncharacterized protein</fullName>
    </submittedName>
</protein>
<reference evidence="1" key="1">
    <citation type="submission" date="2023-05" db="EMBL/GenBank/DDBJ databases">
        <title>Nepenthes gracilis genome sequencing.</title>
        <authorList>
            <person name="Fukushima K."/>
        </authorList>
    </citation>
    <scope>NUCLEOTIDE SEQUENCE</scope>
    <source>
        <strain evidence="1">SING2019-196</strain>
    </source>
</reference>
<keyword evidence="2" id="KW-1185">Reference proteome</keyword>
<organism evidence="1 2">
    <name type="scientific">Nepenthes gracilis</name>
    <name type="common">Slender pitcher plant</name>
    <dbReference type="NCBI Taxonomy" id="150966"/>
    <lineage>
        <taxon>Eukaryota</taxon>
        <taxon>Viridiplantae</taxon>
        <taxon>Streptophyta</taxon>
        <taxon>Embryophyta</taxon>
        <taxon>Tracheophyta</taxon>
        <taxon>Spermatophyta</taxon>
        <taxon>Magnoliopsida</taxon>
        <taxon>eudicotyledons</taxon>
        <taxon>Gunneridae</taxon>
        <taxon>Pentapetalae</taxon>
        <taxon>Caryophyllales</taxon>
        <taxon>Nepenthaceae</taxon>
        <taxon>Nepenthes</taxon>
    </lineage>
</organism>
<dbReference type="AlphaFoldDB" id="A0AAD3TFL1"/>